<dbReference type="OrthoDB" id="6512771at2759"/>
<dbReference type="Proteomes" id="UP000054350">
    <property type="component" value="Unassembled WGS sequence"/>
</dbReference>
<dbReference type="GO" id="GO:0000122">
    <property type="term" value="P:negative regulation of transcription by RNA polymerase II"/>
    <property type="evidence" value="ECO:0007669"/>
    <property type="project" value="TreeGrafter"/>
</dbReference>
<reference evidence="13" key="2">
    <citation type="submission" date="2009-11" db="EMBL/GenBank/DDBJ databases">
        <title>The Genome Sequence of Allomyces macrogynus strain ATCC 38327.</title>
        <authorList>
            <consortium name="The Broad Institute Genome Sequencing Platform"/>
            <person name="Russ C."/>
            <person name="Cuomo C."/>
            <person name="Shea T."/>
            <person name="Young S.K."/>
            <person name="Zeng Q."/>
            <person name="Koehrsen M."/>
            <person name="Haas B."/>
            <person name="Borodovsky M."/>
            <person name="Guigo R."/>
            <person name="Alvarado L."/>
            <person name="Berlin A."/>
            <person name="Borenstein D."/>
            <person name="Chen Z."/>
            <person name="Engels R."/>
            <person name="Freedman E."/>
            <person name="Gellesch M."/>
            <person name="Goldberg J."/>
            <person name="Griggs A."/>
            <person name="Gujja S."/>
            <person name="Heiman D."/>
            <person name="Hepburn T."/>
            <person name="Howarth C."/>
            <person name="Jen D."/>
            <person name="Larson L."/>
            <person name="Lewis B."/>
            <person name="Mehta T."/>
            <person name="Park D."/>
            <person name="Pearson M."/>
            <person name="Roberts A."/>
            <person name="Saif S."/>
            <person name="Shenoy N."/>
            <person name="Sisk P."/>
            <person name="Stolte C."/>
            <person name="Sykes S."/>
            <person name="Walk T."/>
            <person name="White J."/>
            <person name="Yandava C."/>
            <person name="Burger G."/>
            <person name="Gray M.W."/>
            <person name="Holland P.W.H."/>
            <person name="King N."/>
            <person name="Lang F.B.F."/>
            <person name="Roger A.J."/>
            <person name="Ruiz-Trillo I."/>
            <person name="Lander E."/>
            <person name="Nusbaum C."/>
        </authorList>
    </citation>
    <scope>NUCLEOTIDE SEQUENCE [LARGE SCALE GENOMIC DNA]</scope>
    <source>
        <strain evidence="13">ATCC 38327</strain>
    </source>
</reference>
<dbReference type="GO" id="GO:0008270">
    <property type="term" value="F:zinc ion binding"/>
    <property type="evidence" value="ECO:0007669"/>
    <property type="project" value="UniProtKB-KW"/>
</dbReference>
<organism evidence="12 13">
    <name type="scientific">Allomyces macrogynus (strain ATCC 38327)</name>
    <name type="common">Allomyces javanicus var. macrogynus</name>
    <dbReference type="NCBI Taxonomy" id="578462"/>
    <lineage>
        <taxon>Eukaryota</taxon>
        <taxon>Fungi</taxon>
        <taxon>Fungi incertae sedis</taxon>
        <taxon>Blastocladiomycota</taxon>
        <taxon>Blastocladiomycetes</taxon>
        <taxon>Blastocladiales</taxon>
        <taxon>Blastocladiaceae</taxon>
        <taxon>Allomyces</taxon>
    </lineage>
</organism>
<dbReference type="EMBL" id="GG745370">
    <property type="protein sequence ID" value="KNE71183.1"/>
    <property type="molecule type" value="Genomic_DNA"/>
</dbReference>
<evidence type="ECO:0000256" key="5">
    <source>
        <dbReference type="ARBA" id="ARBA00022771"/>
    </source>
</evidence>
<keyword evidence="3" id="KW-0479">Metal-binding</keyword>
<dbReference type="Gene3D" id="3.30.1370.50">
    <property type="entry name" value="R3H-like domain"/>
    <property type="match status" value="1"/>
</dbReference>
<accession>A0A0L0T8P9</accession>
<evidence type="ECO:0000256" key="8">
    <source>
        <dbReference type="ARBA" id="ARBA00023163"/>
    </source>
</evidence>
<keyword evidence="5" id="KW-0863">Zinc-finger</keyword>
<dbReference type="InterPro" id="IPR000967">
    <property type="entry name" value="Znf_NFX1"/>
</dbReference>
<name>A0A0L0T8P9_ALLM3</name>
<keyword evidence="13" id="KW-1185">Reference proteome</keyword>
<evidence type="ECO:0000256" key="7">
    <source>
        <dbReference type="ARBA" id="ARBA00023015"/>
    </source>
</evidence>
<comment type="similarity">
    <text evidence="2">Belongs to the NFX1 family.</text>
</comment>
<dbReference type="InterPro" id="IPR034078">
    <property type="entry name" value="NFX1_fam"/>
</dbReference>
<dbReference type="SUPFAM" id="SSF82708">
    <property type="entry name" value="R3H domain"/>
    <property type="match status" value="1"/>
</dbReference>
<dbReference type="CDD" id="cd06008">
    <property type="entry name" value="NF-X1-zinc-finger"/>
    <property type="match status" value="3"/>
</dbReference>
<evidence type="ECO:0000256" key="4">
    <source>
        <dbReference type="ARBA" id="ARBA00022737"/>
    </source>
</evidence>
<keyword evidence="8" id="KW-0804">Transcription</keyword>
<dbReference type="InterPro" id="IPR019786">
    <property type="entry name" value="Zinc_finger_PHD-type_CS"/>
</dbReference>
<evidence type="ECO:0000313" key="12">
    <source>
        <dbReference type="EMBL" id="KNE71183.1"/>
    </source>
</evidence>
<keyword evidence="4" id="KW-0677">Repeat</keyword>
<gene>
    <name evidence="12" type="ORF">AMAG_15844</name>
</gene>
<dbReference type="VEuPathDB" id="FungiDB:AMAG_15844"/>
<dbReference type="eggNOG" id="KOG1952">
    <property type="taxonomic scope" value="Eukaryota"/>
</dbReference>
<evidence type="ECO:0000259" key="11">
    <source>
        <dbReference type="PROSITE" id="PS51061"/>
    </source>
</evidence>
<feature type="domain" description="R3H" evidence="11">
    <location>
        <begin position="668"/>
        <end position="736"/>
    </location>
</feature>
<dbReference type="AlphaFoldDB" id="A0A0L0T8P9"/>
<feature type="region of interest" description="Disordered" evidence="10">
    <location>
        <begin position="867"/>
        <end position="998"/>
    </location>
</feature>
<feature type="compositionally biased region" description="Basic and acidic residues" evidence="10">
    <location>
        <begin position="964"/>
        <end position="975"/>
    </location>
</feature>
<evidence type="ECO:0000256" key="3">
    <source>
        <dbReference type="ARBA" id="ARBA00022723"/>
    </source>
</evidence>
<keyword evidence="7" id="KW-0805">Transcription regulation</keyword>
<dbReference type="PROSITE" id="PS01359">
    <property type="entry name" value="ZF_PHD_1"/>
    <property type="match status" value="1"/>
</dbReference>
<dbReference type="OMA" id="CPHPCDS"/>
<keyword evidence="9" id="KW-0539">Nucleus</keyword>
<dbReference type="PROSITE" id="PS51061">
    <property type="entry name" value="R3H"/>
    <property type="match status" value="1"/>
</dbReference>
<dbReference type="InterPro" id="IPR001374">
    <property type="entry name" value="R3H_dom"/>
</dbReference>
<dbReference type="GO" id="GO:0000981">
    <property type="term" value="F:DNA-binding transcription factor activity, RNA polymerase II-specific"/>
    <property type="evidence" value="ECO:0007669"/>
    <property type="project" value="TreeGrafter"/>
</dbReference>
<protein>
    <recommendedName>
        <fullName evidence="11">R3H domain-containing protein</fullName>
    </recommendedName>
</protein>
<evidence type="ECO:0000256" key="2">
    <source>
        <dbReference type="ARBA" id="ARBA00007269"/>
    </source>
</evidence>
<dbReference type="GO" id="GO:0000977">
    <property type="term" value="F:RNA polymerase II transcription regulatory region sequence-specific DNA binding"/>
    <property type="evidence" value="ECO:0007669"/>
    <property type="project" value="TreeGrafter"/>
</dbReference>
<dbReference type="InterPro" id="IPR036867">
    <property type="entry name" value="R3H_dom_sf"/>
</dbReference>
<dbReference type="PANTHER" id="PTHR12360:SF12">
    <property type="entry name" value="TRANSCRIPTIONAL REPRESSOR NF-X1"/>
    <property type="match status" value="1"/>
</dbReference>
<sequence>MTAAAILQSPPCLTVIEHDPYPPLARSLCADLARATAECVVCCDAIKPRQPTFACPTCFAVHHWKCVREWAKSEANPKPDVWRCPTCNSDLPRGLPALASPRCMCGNAPHPMYPTRLLVPHTCGQRCGKSLGSSDDTKCTHSCALACHPGPCPPCDATIAVPCFGGHTFRPARCGSEAAKSSFACTAPCGRTLACGVHTCTAACHDGACSPCPQLETVPCACGKHAAQLPCGTLAAILAADESSATAAAWHCEDTCGIPYACGAHTCESVCHAHDATAKCPTDPARIAACPCGRTRATRTKCTDPVRRAHLGHLRVRRGNPVGCRAPSPASEPVTCETVCNGLLACKTHRCKRVCCPARPLARAAAATNRRGGRHRGGVTPVPGIDADLRAALEVMHECARACGKPLPCGTHNCAFPCHPGACPTCLESSFDDLVCHCGRSVIRAPVPCGTTHAPCSFPCIRVRQCGHPTVSFHACHPDSVPCPPCAVLVQRPCRCTGTALPVPCHRADVPACGERCARIMPCGHRCAKVCHAATEEQANESGAPLTDCECRDACGMRRSKSCGHACTAPCHPAEVSCEDAGPCGVQVRRACACGRRSELGPCKVGQNAVPVACDEACAVVARNKRLAAALLTSSSSRSSLHDPDDDEGEDLAETYPSDLLSLAARDLALVRDVESAWTELITHAATNPTLVATRFFPPMKSPKRALLHAYAPFWGLSAASHDPEPARCVAVTARHGVSRAPRVSLSAAVVAGPAPSISAVSAVPAAPAPTKRHVPVLANALIVERTPLARHADLAPYLRLFFGSARVAGVSTTPCGGEAALVDAVVRAEGVAPGELDALVRDRIAPALAALLVDLGKAAAVKAARTEGEGGWKKMGGGKGKGKPRLARTGSAASGNAFAVLDPDAQEPVEVKEEEVKVRDEDEVPTRWDEDDDEEEEVEGSRSVDGDQLADDQVASDADDDADRVPHPDTHGAREPLVVGNEAQGAVSTTAGDGDDE</sequence>
<evidence type="ECO:0000313" key="13">
    <source>
        <dbReference type="Proteomes" id="UP000054350"/>
    </source>
</evidence>
<dbReference type="PANTHER" id="PTHR12360">
    <property type="entry name" value="NUCLEAR TRANSCRIPTION FACTOR, X-BOX BINDING 1 NFX1"/>
    <property type="match status" value="1"/>
</dbReference>
<evidence type="ECO:0000256" key="1">
    <source>
        <dbReference type="ARBA" id="ARBA00004123"/>
    </source>
</evidence>
<dbReference type="STRING" id="578462.A0A0L0T8P9"/>
<reference evidence="12 13" key="1">
    <citation type="submission" date="2009-11" db="EMBL/GenBank/DDBJ databases">
        <title>Annotation of Allomyces macrogynus ATCC 38327.</title>
        <authorList>
            <consortium name="The Broad Institute Genome Sequencing Platform"/>
            <person name="Russ C."/>
            <person name="Cuomo C."/>
            <person name="Burger G."/>
            <person name="Gray M.W."/>
            <person name="Holland P.W.H."/>
            <person name="King N."/>
            <person name="Lang F.B.F."/>
            <person name="Roger A.J."/>
            <person name="Ruiz-Trillo I."/>
            <person name="Young S.K."/>
            <person name="Zeng Q."/>
            <person name="Gargeya S."/>
            <person name="Fitzgerald M."/>
            <person name="Haas B."/>
            <person name="Abouelleil A."/>
            <person name="Alvarado L."/>
            <person name="Arachchi H.M."/>
            <person name="Berlin A."/>
            <person name="Chapman S.B."/>
            <person name="Gearin G."/>
            <person name="Goldberg J."/>
            <person name="Griggs A."/>
            <person name="Gujja S."/>
            <person name="Hansen M."/>
            <person name="Heiman D."/>
            <person name="Howarth C."/>
            <person name="Larimer J."/>
            <person name="Lui A."/>
            <person name="MacDonald P.J.P."/>
            <person name="McCowen C."/>
            <person name="Montmayeur A."/>
            <person name="Murphy C."/>
            <person name="Neiman D."/>
            <person name="Pearson M."/>
            <person name="Priest M."/>
            <person name="Roberts A."/>
            <person name="Saif S."/>
            <person name="Shea T."/>
            <person name="Sisk P."/>
            <person name="Stolte C."/>
            <person name="Sykes S."/>
            <person name="Wortman J."/>
            <person name="Nusbaum C."/>
            <person name="Birren B."/>
        </authorList>
    </citation>
    <scope>NUCLEOTIDE SEQUENCE [LARGE SCALE GENOMIC DNA]</scope>
    <source>
        <strain evidence="12 13">ATCC 38327</strain>
    </source>
</reference>
<feature type="compositionally biased region" description="Basic and acidic residues" evidence="10">
    <location>
        <begin position="910"/>
        <end position="929"/>
    </location>
</feature>
<feature type="compositionally biased region" description="Acidic residues" evidence="10">
    <location>
        <begin position="930"/>
        <end position="939"/>
    </location>
</feature>
<comment type="subcellular location">
    <subcellularLocation>
        <location evidence="1">Nucleus</location>
    </subcellularLocation>
</comment>
<keyword evidence="6" id="KW-0862">Zinc</keyword>
<evidence type="ECO:0000256" key="6">
    <source>
        <dbReference type="ARBA" id="ARBA00022833"/>
    </source>
</evidence>
<dbReference type="GO" id="GO:0005634">
    <property type="term" value="C:nucleus"/>
    <property type="evidence" value="ECO:0007669"/>
    <property type="project" value="UniProtKB-SubCell"/>
</dbReference>
<evidence type="ECO:0000256" key="9">
    <source>
        <dbReference type="ARBA" id="ARBA00023242"/>
    </source>
</evidence>
<proteinExistence type="inferred from homology"/>
<dbReference type="SMART" id="SM00438">
    <property type="entry name" value="ZnF_NFX"/>
    <property type="match status" value="7"/>
</dbReference>
<evidence type="ECO:0000256" key="10">
    <source>
        <dbReference type="SAM" id="MobiDB-lite"/>
    </source>
</evidence>
<dbReference type="Pfam" id="PF01422">
    <property type="entry name" value="zf-NF-X1"/>
    <property type="match status" value="6"/>
</dbReference>